<dbReference type="Pfam" id="PF02074">
    <property type="entry name" value="Peptidase_M32"/>
    <property type="match status" value="1"/>
</dbReference>
<comment type="function">
    <text evidence="1">Broad specificity carboxypetidase that releases amino acids sequentially from the C-terminus, including neutral, aromatic, polar and basic residues.</text>
</comment>
<keyword evidence="5" id="KW-1185">Reference proteome</keyword>
<dbReference type="Gene3D" id="1.10.1370.30">
    <property type="match status" value="1"/>
</dbReference>
<dbReference type="EMBL" id="JAECVW010000003">
    <property type="protein sequence ID" value="MBH8595184.1"/>
    <property type="molecule type" value="Genomic_DNA"/>
</dbReference>
<accession>A0A8I1DEN9</accession>
<comment type="similarity">
    <text evidence="1">Belongs to the peptidase M32 family.</text>
</comment>
<dbReference type="PRINTS" id="PR00998">
    <property type="entry name" value="CRBOXYPTASET"/>
</dbReference>
<feature type="binding site" evidence="2">
    <location>
        <position position="243"/>
    </location>
    <ligand>
        <name>Zn(2+)</name>
        <dbReference type="ChEBI" id="CHEBI:29105"/>
        <note>catalytic</note>
    </ligand>
</feature>
<evidence type="ECO:0000256" key="2">
    <source>
        <dbReference type="PIRSR" id="PIRSR006615-1"/>
    </source>
</evidence>
<keyword evidence="2" id="KW-0862">Zinc</keyword>
<proteinExistence type="inferred from homology"/>
<comment type="cofactor">
    <cofactor evidence="2">
        <name>Zn(2+)</name>
        <dbReference type="ChEBI" id="CHEBI:29105"/>
    </cofactor>
    <text evidence="2">Binds 1 zinc ion per subunit.</text>
</comment>
<dbReference type="GO" id="GO:0004181">
    <property type="term" value="F:metallocarboxypeptidase activity"/>
    <property type="evidence" value="ECO:0007669"/>
    <property type="project" value="UniProtKB-UniRule"/>
</dbReference>
<feature type="active site" description="Proton donor/acceptor" evidence="3">
    <location>
        <position position="244"/>
    </location>
</feature>
<dbReference type="AlphaFoldDB" id="A0A8I1DEN9"/>
<comment type="caution">
    <text evidence="4">The sequence shown here is derived from an EMBL/GenBank/DDBJ whole genome shotgun (WGS) entry which is preliminary data.</text>
</comment>
<dbReference type="InterPro" id="IPR001333">
    <property type="entry name" value="Peptidase_M32_Taq"/>
</dbReference>
<gene>
    <name evidence="4" type="ORF">I8U20_07555</name>
</gene>
<protein>
    <recommendedName>
        <fullName evidence="1">Metal-dependent carboxypeptidase</fullName>
        <ecNumber evidence="1">3.4.17.19</ecNumber>
    </recommendedName>
</protein>
<dbReference type="SUPFAM" id="SSF55486">
    <property type="entry name" value="Metalloproteases ('zincins'), catalytic domain"/>
    <property type="match status" value="1"/>
</dbReference>
<reference evidence="4 5" key="1">
    <citation type="submission" date="2020-12" db="EMBL/GenBank/DDBJ databases">
        <title>WGS of Thermoactinomyces spp.</title>
        <authorList>
            <person name="Cheng K."/>
        </authorList>
    </citation>
    <scope>NUCLEOTIDE SEQUENCE [LARGE SCALE GENOMIC DNA]</scope>
    <source>
        <strain evidence="5">CICC 10671\DSM 43846</strain>
    </source>
</reference>
<evidence type="ECO:0000256" key="1">
    <source>
        <dbReference type="PIRNR" id="PIRNR006615"/>
    </source>
</evidence>
<sequence length="479" mass="55361">MAILSWDQNTYMPPAAAEARGHQLSLLGKLVHQKKTDPRLGELLEDLEKETASSSFDSDQAAIVRVAKRQYEEAQKVSADFMARFYRHITETTQVWLEAREANDFDKVAPYLKKTLELSLEYAGFFPEKEHVSDPLINRSDYGMKASTLRKLFQELRRELVPFVEAVTKKPASDRSSLVQSYPVQKQLDFSKEIIKQMGFDFNRGRVDLSAHPFMTRFAAGDIRITTRVNERDISEALFSTIHEAGHALYELGIRPEYDGTPLYDGTSSGVHESQSRLWENVIARSREFWTYFYPQLQATFPTQLGRVTLEEFYRAINHVKRSLIRTEADELTYNLHVIIRFDLELLMLEGKLRVEDLRDAWNERYQSDLGITPPDDRSGVLQDIHWYADFIGGQFQGYALGNILSCQFYEAALKDAPHIPEQIAHGDFTALHSWLKEQIYQHGSKYTADELIRRATGSELTIQPYLDYLRKKYSELYL</sequence>
<keyword evidence="1 4" id="KW-0121">Carboxypeptidase</keyword>
<dbReference type="PIRSF" id="PIRSF006615">
    <property type="entry name" value="Zn_crbxpep_Taq"/>
    <property type="match status" value="1"/>
</dbReference>
<dbReference type="GO" id="GO:0046872">
    <property type="term" value="F:metal ion binding"/>
    <property type="evidence" value="ECO:0007669"/>
    <property type="project" value="UniProtKB-KW"/>
</dbReference>
<dbReference type="CDD" id="cd06460">
    <property type="entry name" value="M32_Taq"/>
    <property type="match status" value="1"/>
</dbReference>
<feature type="binding site" evidence="2">
    <location>
        <position position="273"/>
    </location>
    <ligand>
        <name>Zn(2+)</name>
        <dbReference type="ChEBI" id="CHEBI:29105"/>
        <note>catalytic</note>
    </ligand>
</feature>
<keyword evidence="1" id="KW-0482">Metalloprotease</keyword>
<keyword evidence="1 2" id="KW-0479">Metal-binding</keyword>
<dbReference type="EC" id="3.4.17.19" evidence="1"/>
<dbReference type="PANTHER" id="PTHR34217">
    <property type="entry name" value="METAL-DEPENDENT CARBOXYPEPTIDASE"/>
    <property type="match status" value="1"/>
</dbReference>
<feature type="binding site" evidence="2">
    <location>
        <position position="247"/>
    </location>
    <ligand>
        <name>Zn(2+)</name>
        <dbReference type="ChEBI" id="CHEBI:29105"/>
        <note>catalytic</note>
    </ligand>
</feature>
<name>A0A8I1DEN9_THEIN</name>
<keyword evidence="1" id="KW-0645">Protease</keyword>
<evidence type="ECO:0000313" key="4">
    <source>
        <dbReference type="EMBL" id="MBH8595184.1"/>
    </source>
</evidence>
<keyword evidence="1" id="KW-0378">Hydrolase</keyword>
<comment type="catalytic activity">
    <reaction evidence="1">
        <text>Release of a C-terminal amino acid with broad specificity, except for -Pro.</text>
        <dbReference type="EC" id="3.4.17.19"/>
    </reaction>
</comment>
<dbReference type="PROSITE" id="PS52034">
    <property type="entry name" value="PEPTIDASE_M32"/>
    <property type="match status" value="1"/>
</dbReference>
<dbReference type="Proteomes" id="UP000633619">
    <property type="component" value="Unassembled WGS sequence"/>
</dbReference>
<evidence type="ECO:0000256" key="3">
    <source>
        <dbReference type="PIRSR" id="PIRSR006615-2"/>
    </source>
</evidence>
<evidence type="ECO:0000313" key="5">
    <source>
        <dbReference type="Proteomes" id="UP000633619"/>
    </source>
</evidence>
<dbReference type="GO" id="GO:0006508">
    <property type="term" value="P:proteolysis"/>
    <property type="evidence" value="ECO:0007669"/>
    <property type="project" value="UniProtKB-UniRule"/>
</dbReference>
<dbReference type="PANTHER" id="PTHR34217:SF1">
    <property type="entry name" value="CARBOXYPEPTIDASE 1"/>
    <property type="match status" value="1"/>
</dbReference>
<organism evidence="4 5">
    <name type="scientific">Thermoactinomyces intermedius</name>
    <dbReference type="NCBI Taxonomy" id="2024"/>
    <lineage>
        <taxon>Bacteria</taxon>
        <taxon>Bacillati</taxon>
        <taxon>Bacillota</taxon>
        <taxon>Bacilli</taxon>
        <taxon>Bacillales</taxon>
        <taxon>Thermoactinomycetaceae</taxon>
        <taxon>Thermoactinomyces</taxon>
    </lineage>
</organism>